<evidence type="ECO:0000313" key="3">
    <source>
        <dbReference type="Proteomes" id="UP000007177"/>
    </source>
</evidence>
<keyword evidence="1" id="KW-0472">Membrane</keyword>
<dbReference type="RefSeq" id="WP_014355676.1">
    <property type="nucleotide sequence ID" value="NC_016894.1"/>
</dbReference>
<feature type="transmembrane region" description="Helical" evidence="1">
    <location>
        <begin position="135"/>
        <end position="153"/>
    </location>
</feature>
<name>H6LEH0_ACEWD</name>
<dbReference type="InterPro" id="IPR052712">
    <property type="entry name" value="Acid_resist_chaperone_HdeD"/>
</dbReference>
<dbReference type="OrthoDB" id="1771000at2"/>
<evidence type="ECO:0008006" key="4">
    <source>
        <dbReference type="Google" id="ProtNLM"/>
    </source>
</evidence>
<dbReference type="InterPro" id="IPR005325">
    <property type="entry name" value="DUF308_memb"/>
</dbReference>
<dbReference type="STRING" id="931626.Awo_c12890"/>
<dbReference type="PANTHER" id="PTHR34989">
    <property type="entry name" value="PROTEIN HDED"/>
    <property type="match status" value="1"/>
</dbReference>
<dbReference type="GO" id="GO:0005886">
    <property type="term" value="C:plasma membrane"/>
    <property type="evidence" value="ECO:0007669"/>
    <property type="project" value="TreeGrafter"/>
</dbReference>
<keyword evidence="1" id="KW-1133">Transmembrane helix</keyword>
<sequence length="204" mass="22469">MKQSEAKSLGVDLLERSYGKWWLMLLDGLCFLALCIFAIFNSQLAITLLVFIFGIYRGIMGAIYIIAALVIRQRNGSDMGFSLGRGLFNLILSAIFLLLPNVIVSFFIFIIGIWAIITGIFLLVISANSGKVGKVVKIVVGVAMIAFGIYAFVDPMGPAGMIVMIVGIAFGIVGIFLILQSIVMKRTFTRIKQVKKGYEDYHIE</sequence>
<organism evidence="2 3">
    <name type="scientific">Acetobacterium woodii (strain ATCC 29683 / DSM 1030 / JCM 2381 / KCTC 1655 / WB1)</name>
    <dbReference type="NCBI Taxonomy" id="931626"/>
    <lineage>
        <taxon>Bacteria</taxon>
        <taxon>Bacillati</taxon>
        <taxon>Bacillota</taxon>
        <taxon>Clostridia</taxon>
        <taxon>Eubacteriales</taxon>
        <taxon>Eubacteriaceae</taxon>
        <taxon>Acetobacterium</taxon>
    </lineage>
</organism>
<reference evidence="3" key="1">
    <citation type="submission" date="2011-07" db="EMBL/GenBank/DDBJ databases">
        <title>Complete genome sequence of Acetobacterium woodii.</title>
        <authorList>
            <person name="Poehlein A."/>
            <person name="Schmidt S."/>
            <person name="Kaster A.-K."/>
            <person name="Goenrich M."/>
            <person name="Vollmers J."/>
            <person name="Thuermer A."/>
            <person name="Gottschalk G."/>
            <person name="Thauer R.K."/>
            <person name="Daniel R."/>
            <person name="Mueller V."/>
        </authorList>
    </citation>
    <scope>NUCLEOTIDE SEQUENCE [LARGE SCALE GENOMIC DNA]</scope>
    <source>
        <strain evidence="3">ATCC 29683 / DSM 1030 / JCM 2381 / KCTC 1655 / WB1</strain>
    </source>
</reference>
<dbReference type="AlphaFoldDB" id="H6LEH0"/>
<feature type="transmembrane region" description="Helical" evidence="1">
    <location>
        <begin position="46"/>
        <end position="71"/>
    </location>
</feature>
<feature type="transmembrane region" description="Helical" evidence="1">
    <location>
        <begin position="83"/>
        <end position="100"/>
    </location>
</feature>
<accession>H6LEH0</accession>
<feature type="transmembrane region" description="Helical" evidence="1">
    <location>
        <begin position="159"/>
        <end position="183"/>
    </location>
</feature>
<feature type="transmembrane region" description="Helical" evidence="1">
    <location>
        <begin position="106"/>
        <end position="128"/>
    </location>
</feature>
<feature type="transmembrane region" description="Helical" evidence="1">
    <location>
        <begin position="21"/>
        <end position="40"/>
    </location>
</feature>
<keyword evidence="1" id="KW-0812">Transmembrane</keyword>
<dbReference type="Proteomes" id="UP000007177">
    <property type="component" value="Chromosome"/>
</dbReference>
<dbReference type="HOGENOM" id="CLU_1340804_0_0_9"/>
<dbReference type="KEGG" id="awo:Awo_c12890"/>
<protein>
    <recommendedName>
        <fullName evidence="4">Transmembrane protein</fullName>
    </recommendedName>
</protein>
<evidence type="ECO:0000313" key="2">
    <source>
        <dbReference type="EMBL" id="AFA48073.1"/>
    </source>
</evidence>
<dbReference type="eggNOG" id="COG3247">
    <property type="taxonomic scope" value="Bacteria"/>
</dbReference>
<keyword evidence="3" id="KW-1185">Reference proteome</keyword>
<reference evidence="2 3" key="2">
    <citation type="journal article" date="2012" name="PLoS ONE">
        <title>An ancient pathway combining carbon dioxide fixation with the generation and utilization of a sodium ion gradient for ATP synthesis.</title>
        <authorList>
            <person name="Poehlein A."/>
            <person name="Schmidt S."/>
            <person name="Kaster A.K."/>
            <person name="Goenrich M."/>
            <person name="Vollmers J."/>
            <person name="Thurmer A."/>
            <person name="Bertsch J."/>
            <person name="Schuchmann K."/>
            <person name="Voigt B."/>
            <person name="Hecker M."/>
            <person name="Daniel R."/>
            <person name="Thauer R.K."/>
            <person name="Gottschalk G."/>
            <person name="Muller V."/>
        </authorList>
    </citation>
    <scope>NUCLEOTIDE SEQUENCE [LARGE SCALE GENOMIC DNA]</scope>
    <source>
        <strain evidence="3">ATCC 29683 / DSM 1030 / JCM 2381 / KCTC 1655 / WB1</strain>
    </source>
</reference>
<dbReference type="Pfam" id="PF03729">
    <property type="entry name" value="DUF308"/>
    <property type="match status" value="2"/>
</dbReference>
<dbReference type="PANTHER" id="PTHR34989:SF1">
    <property type="entry name" value="PROTEIN HDED"/>
    <property type="match status" value="1"/>
</dbReference>
<dbReference type="EMBL" id="CP002987">
    <property type="protein sequence ID" value="AFA48073.1"/>
    <property type="molecule type" value="Genomic_DNA"/>
</dbReference>
<gene>
    <name evidence="2" type="ordered locus">Awo_c12890</name>
</gene>
<evidence type="ECO:0000256" key="1">
    <source>
        <dbReference type="SAM" id="Phobius"/>
    </source>
</evidence>
<proteinExistence type="predicted"/>